<dbReference type="PANTHER" id="PTHR48106">
    <property type="entry name" value="QUINONE OXIDOREDUCTASE PIG3-RELATED"/>
    <property type="match status" value="1"/>
</dbReference>
<dbReference type="Gene3D" id="3.90.180.10">
    <property type="entry name" value="Medium-chain alcohol dehydrogenases, catalytic domain"/>
    <property type="match status" value="1"/>
</dbReference>
<accession>A0ABX0FKF8</accession>
<dbReference type="CDD" id="cd08241">
    <property type="entry name" value="QOR1"/>
    <property type="match status" value="1"/>
</dbReference>
<dbReference type="Pfam" id="PF00107">
    <property type="entry name" value="ADH_zinc_N"/>
    <property type="match status" value="1"/>
</dbReference>
<gene>
    <name evidence="4" type="ORF">GW587_12540</name>
</gene>
<dbReference type="RefSeq" id="WP_166103140.1">
    <property type="nucleotide sequence ID" value="NZ_JAADJT010000005.1"/>
</dbReference>
<evidence type="ECO:0000259" key="3">
    <source>
        <dbReference type="SMART" id="SM00829"/>
    </source>
</evidence>
<reference evidence="5" key="2">
    <citation type="submission" date="2023-07" db="EMBL/GenBank/DDBJ databases">
        <title>Duganella aceri sp. nov., isolated from tree sap.</title>
        <authorList>
            <person name="Kim I.S."/>
        </authorList>
    </citation>
    <scope>NUCLEOTIDE SEQUENCE [LARGE SCALE GENOMIC DNA]</scope>
    <source>
        <strain evidence="5">SAP-35</strain>
    </source>
</reference>
<dbReference type="SUPFAM" id="SSF50129">
    <property type="entry name" value="GroES-like"/>
    <property type="match status" value="1"/>
</dbReference>
<sequence>MKTIVLREHGAVDRLLLEDTPIPRPGPGQVLIKVESASVNYADIVRRRNDPYPLPTVLPAVLGGEVAGTIESVGDPTISLAIGTRVFALLPNGGVGGYAQYAVADLASVIPIPAELDFDSACTLVVAGVTAYQTLKQAGRIQPGDSVFIPGAAGGVGAYAVQLARLLGAGTIIASASTAEKREQALRLGADHAIDYTDADWPQQVRALTNGRGADVILEMAGGTSFNQSLSALAPFGRLVVYGTASRERSNLVPQQLLGPCQSVVGYYVGAWFAGQPQRSLEAFHTLAGYLIDGQINVEIGALLPLRDAAVAHTIIENRQASGKIVLKPWLD</sequence>
<name>A0ABX0FKF8_9BURK</name>
<comment type="caution">
    <text evidence="4">The sequence shown here is derived from an EMBL/GenBank/DDBJ whole genome shotgun (WGS) entry which is preliminary data.</text>
</comment>
<dbReference type="SMART" id="SM00829">
    <property type="entry name" value="PKS_ER"/>
    <property type="match status" value="1"/>
</dbReference>
<dbReference type="SUPFAM" id="SSF51735">
    <property type="entry name" value="NAD(P)-binding Rossmann-fold domains"/>
    <property type="match status" value="1"/>
</dbReference>
<dbReference type="Proteomes" id="UP000666369">
    <property type="component" value="Unassembled WGS sequence"/>
</dbReference>
<evidence type="ECO:0000256" key="1">
    <source>
        <dbReference type="ARBA" id="ARBA00022857"/>
    </source>
</evidence>
<evidence type="ECO:0000313" key="4">
    <source>
        <dbReference type="EMBL" id="NGZ85076.1"/>
    </source>
</evidence>
<reference evidence="4 5" key="1">
    <citation type="submission" date="2020-01" db="EMBL/GenBank/DDBJ databases">
        <authorList>
            <person name="Lee S.D."/>
        </authorList>
    </citation>
    <scope>NUCLEOTIDE SEQUENCE [LARGE SCALE GENOMIC DNA]</scope>
    <source>
        <strain evidence="4 5">SAP-35</strain>
    </source>
</reference>
<dbReference type="InterPro" id="IPR020843">
    <property type="entry name" value="ER"/>
</dbReference>
<dbReference type="Gene3D" id="3.40.50.720">
    <property type="entry name" value="NAD(P)-binding Rossmann-like Domain"/>
    <property type="match status" value="1"/>
</dbReference>
<dbReference type="PANTHER" id="PTHR48106:SF13">
    <property type="entry name" value="QUINONE OXIDOREDUCTASE-RELATED"/>
    <property type="match status" value="1"/>
</dbReference>
<dbReference type="InterPro" id="IPR013154">
    <property type="entry name" value="ADH-like_N"/>
</dbReference>
<keyword evidence="5" id="KW-1185">Reference proteome</keyword>
<dbReference type="InterPro" id="IPR036291">
    <property type="entry name" value="NAD(P)-bd_dom_sf"/>
</dbReference>
<evidence type="ECO:0000313" key="5">
    <source>
        <dbReference type="Proteomes" id="UP000666369"/>
    </source>
</evidence>
<protein>
    <submittedName>
        <fullName evidence="4">NADPH:quinone oxidoreductase family protein</fullName>
    </submittedName>
</protein>
<organism evidence="4 5">
    <name type="scientific">Duganella aceris</name>
    <dbReference type="NCBI Taxonomy" id="2703883"/>
    <lineage>
        <taxon>Bacteria</taxon>
        <taxon>Pseudomonadati</taxon>
        <taxon>Pseudomonadota</taxon>
        <taxon>Betaproteobacteria</taxon>
        <taxon>Burkholderiales</taxon>
        <taxon>Oxalobacteraceae</taxon>
        <taxon>Telluria group</taxon>
        <taxon>Duganella</taxon>
    </lineage>
</organism>
<dbReference type="Pfam" id="PF08240">
    <property type="entry name" value="ADH_N"/>
    <property type="match status" value="1"/>
</dbReference>
<proteinExistence type="predicted"/>
<dbReference type="InterPro" id="IPR011032">
    <property type="entry name" value="GroES-like_sf"/>
</dbReference>
<keyword evidence="2" id="KW-0560">Oxidoreductase</keyword>
<feature type="domain" description="Enoyl reductase (ER)" evidence="3">
    <location>
        <begin position="10"/>
        <end position="327"/>
    </location>
</feature>
<dbReference type="EMBL" id="JAADJT010000005">
    <property type="protein sequence ID" value="NGZ85076.1"/>
    <property type="molecule type" value="Genomic_DNA"/>
</dbReference>
<dbReference type="InterPro" id="IPR013149">
    <property type="entry name" value="ADH-like_C"/>
</dbReference>
<evidence type="ECO:0000256" key="2">
    <source>
        <dbReference type="ARBA" id="ARBA00023002"/>
    </source>
</evidence>
<keyword evidence="1" id="KW-0521">NADP</keyword>